<evidence type="ECO:0000313" key="2">
    <source>
        <dbReference type="Proteomes" id="UP000295301"/>
    </source>
</evidence>
<dbReference type="EMBL" id="SMUV01000056">
    <property type="protein sequence ID" value="TDK50414.1"/>
    <property type="molecule type" value="Genomic_DNA"/>
</dbReference>
<accession>A0A4R5VF84</accession>
<dbReference type="Proteomes" id="UP000295301">
    <property type="component" value="Unassembled WGS sequence"/>
</dbReference>
<evidence type="ECO:0000313" key="1">
    <source>
        <dbReference type="EMBL" id="TDK50414.1"/>
    </source>
</evidence>
<dbReference type="AlphaFoldDB" id="A0A4R5VF84"/>
<protein>
    <submittedName>
        <fullName evidence="1">Uncharacterized protein</fullName>
    </submittedName>
</protein>
<organism evidence="1 2">
    <name type="scientific">Antarcticimicrobium luteum</name>
    <dbReference type="NCBI Taxonomy" id="2547397"/>
    <lineage>
        <taxon>Bacteria</taxon>
        <taxon>Pseudomonadati</taxon>
        <taxon>Pseudomonadota</taxon>
        <taxon>Alphaproteobacteria</taxon>
        <taxon>Rhodobacterales</taxon>
        <taxon>Paracoccaceae</taxon>
        <taxon>Antarcticimicrobium</taxon>
    </lineage>
</organism>
<comment type="caution">
    <text evidence="1">The sequence shown here is derived from an EMBL/GenBank/DDBJ whole genome shotgun (WGS) entry which is preliminary data.</text>
</comment>
<dbReference type="OrthoDB" id="8437764at2"/>
<name>A0A4R5VF84_9RHOB</name>
<dbReference type="RefSeq" id="WP_133358882.1">
    <property type="nucleotide sequence ID" value="NZ_SMUV01000056.1"/>
</dbReference>
<gene>
    <name evidence="1" type="ORF">E1832_06265</name>
</gene>
<reference evidence="1 2" key="1">
    <citation type="submission" date="2019-03" db="EMBL/GenBank/DDBJ databases">
        <title>Ruegeria lutea sp. nov., a novel strain, isolated from marine sediment, the Masan Bay, South Korea.</title>
        <authorList>
            <person name="Kim J."/>
            <person name="Kim D.-Y."/>
            <person name="Lee S.-S."/>
        </authorList>
    </citation>
    <scope>NUCLEOTIDE SEQUENCE [LARGE SCALE GENOMIC DNA]</scope>
    <source>
        <strain evidence="1 2">318-1</strain>
    </source>
</reference>
<proteinExistence type="predicted"/>
<sequence length="342" mass="39182">MADHKKFYRSIDKAILDKRLFEPFRAADVQSACHEYTLPQCRSFLSKHVQGNSAGNIELFQRVDRGAYKRLPFNVKRDSYVDLLEPIFLPKDPVSNDIIKYFASLLRVLGMEDKGWDPYAESRAVLNDLNVFFRLELPRKWFRNPDETQWRLGLLIYTHIVEMDAPYEVLLNLLRFRTGGGYSPNPYFEYLPKGEQKAFKKRGVSTGRKIEIIKTLSDAAGLGVGSTFDDFYNNQLRNAISHSDYILTENGFRCRGGISGNKGFEISFEELDRILLSAKAFVAAFFSIEQGARRVWGDQAGRAIPYDAHYKGMMEVLADSEGHGISFVPNRLCWKTDRTVTL</sequence>
<keyword evidence="2" id="KW-1185">Reference proteome</keyword>